<dbReference type="InterPro" id="IPR006680">
    <property type="entry name" value="Amidohydro-rel"/>
</dbReference>
<reference evidence="3 4" key="1">
    <citation type="submission" date="2017-04" db="EMBL/GenBank/DDBJ databases">
        <title>Whole Genome Sequence of 1,4-Dioxane Degrading Bacterium Mycobacterium dioxanotrophicus PH-06.</title>
        <authorList>
            <person name="He Y."/>
        </authorList>
    </citation>
    <scope>NUCLEOTIDE SEQUENCE [LARGE SCALE GENOMIC DNA]</scope>
    <source>
        <strain evidence="3 4">PH-06</strain>
    </source>
</reference>
<accession>A0A1Y0C1E2</accession>
<name>A0A1Y0C1E2_9MYCO</name>
<dbReference type="KEGG" id="mdx:BTO20_10415"/>
<dbReference type="OrthoDB" id="8673349at2"/>
<dbReference type="SUPFAM" id="SSF51556">
    <property type="entry name" value="Metallo-dependent hydrolases"/>
    <property type="match status" value="1"/>
</dbReference>
<evidence type="ECO:0000259" key="2">
    <source>
        <dbReference type="Pfam" id="PF04909"/>
    </source>
</evidence>
<evidence type="ECO:0000313" key="3">
    <source>
        <dbReference type="EMBL" id="ART68944.1"/>
    </source>
</evidence>
<keyword evidence="3" id="KW-0378">Hydrolase</keyword>
<dbReference type="Gene3D" id="3.20.20.140">
    <property type="entry name" value="Metal-dependent hydrolases"/>
    <property type="match status" value="1"/>
</dbReference>
<dbReference type="GO" id="GO:0005737">
    <property type="term" value="C:cytoplasm"/>
    <property type="evidence" value="ECO:0007669"/>
    <property type="project" value="TreeGrafter"/>
</dbReference>
<dbReference type="AlphaFoldDB" id="A0A1Y0C1E2"/>
<dbReference type="InterPro" id="IPR032466">
    <property type="entry name" value="Metal_Hydrolase"/>
</dbReference>
<dbReference type="Pfam" id="PF04909">
    <property type="entry name" value="Amidohydro_2"/>
    <property type="match status" value="1"/>
</dbReference>
<dbReference type="RefSeq" id="WP_087075614.1">
    <property type="nucleotide sequence ID" value="NZ_CP020809.1"/>
</dbReference>
<protein>
    <submittedName>
        <fullName evidence="3">Amidohydrolase</fullName>
    </submittedName>
</protein>
<sequence>MSTLTATLYPSEGFGAPKNRRGHAAEGALTGLPEGTEVFSADNHISVADDIFYDRFPDELKGAAPRIWYEDGAYMVGMKGKAWTGGDFGRVLMQYDDLAGAATNNIDARIRELGEDGIDKELAFPNAVLALFHYPDKGIRERVFRIYNEHIADLQERSNGHFYGVGLINWWDPKGTRSTLEELKSLGLKTFLLPLNPGKDDEGNIYDYGSTDMDAVWDEIEASGVPVSHHIGETPPKTPCQNNSVVVGMMVNVDSFREQFAKYLFSGILDRHPALKIGWFEGGIAWVPTALQDAEHMLASYRHMFNHELQHDIRHYWVRHMSASFMVDPLGLRLIDDIGVDNVMWSSDYPHNESTFGYSEKSLKTVVDAVGPDAATKIVSTNVQKFLGLRTRGPIGAPRTRGAKGPMA</sequence>
<keyword evidence="1" id="KW-0456">Lyase</keyword>
<dbReference type="EMBL" id="CP020809">
    <property type="protein sequence ID" value="ART68944.1"/>
    <property type="molecule type" value="Genomic_DNA"/>
</dbReference>
<dbReference type="PANTHER" id="PTHR21240:SF28">
    <property type="entry name" value="ISO-OROTATE DECARBOXYLASE (EUROFUNG)"/>
    <property type="match status" value="1"/>
</dbReference>
<dbReference type="InterPro" id="IPR032465">
    <property type="entry name" value="ACMSD"/>
</dbReference>
<dbReference type="PANTHER" id="PTHR21240">
    <property type="entry name" value="2-AMINO-3-CARBOXYLMUCONATE-6-SEMIALDEHYDE DECARBOXYLASE"/>
    <property type="match status" value="1"/>
</dbReference>
<dbReference type="GO" id="GO:0016787">
    <property type="term" value="F:hydrolase activity"/>
    <property type="evidence" value="ECO:0007669"/>
    <property type="project" value="UniProtKB-KW"/>
</dbReference>
<organism evidence="3 4">
    <name type="scientific">Mycobacterium dioxanotrophicus</name>
    <dbReference type="NCBI Taxonomy" id="482462"/>
    <lineage>
        <taxon>Bacteria</taxon>
        <taxon>Bacillati</taxon>
        <taxon>Actinomycetota</taxon>
        <taxon>Actinomycetes</taxon>
        <taxon>Mycobacteriales</taxon>
        <taxon>Mycobacteriaceae</taxon>
        <taxon>Mycobacterium</taxon>
    </lineage>
</organism>
<dbReference type="GO" id="GO:0019748">
    <property type="term" value="P:secondary metabolic process"/>
    <property type="evidence" value="ECO:0007669"/>
    <property type="project" value="TreeGrafter"/>
</dbReference>
<dbReference type="Proteomes" id="UP000195331">
    <property type="component" value="Chromosome"/>
</dbReference>
<dbReference type="GO" id="GO:0016831">
    <property type="term" value="F:carboxy-lyase activity"/>
    <property type="evidence" value="ECO:0007669"/>
    <property type="project" value="InterPro"/>
</dbReference>
<gene>
    <name evidence="3" type="ORF">BTO20_10415</name>
</gene>
<proteinExistence type="predicted"/>
<evidence type="ECO:0000313" key="4">
    <source>
        <dbReference type="Proteomes" id="UP000195331"/>
    </source>
</evidence>
<feature type="domain" description="Amidohydrolase-related" evidence="2">
    <location>
        <begin position="142"/>
        <end position="389"/>
    </location>
</feature>
<keyword evidence="4" id="KW-1185">Reference proteome</keyword>
<evidence type="ECO:0000256" key="1">
    <source>
        <dbReference type="ARBA" id="ARBA00023239"/>
    </source>
</evidence>